<dbReference type="AlphaFoldDB" id="A0A2A4T4G2"/>
<dbReference type="InterPro" id="IPR009057">
    <property type="entry name" value="Homeodomain-like_sf"/>
</dbReference>
<sequence length="482" mass="55657">MKKILISWLAIQNDFVHTTEGKKVNIQGPNYLYHQHYSDYEEHILLSSAANEDVDTAGVFMKNKLYQDFPRHQVSLKYLGIKDVIDLNEVQQKVQPILFAYKDAEIDIFFSPGTAVMRLVWFICHQTLGLNTSLLQTRKPVYGKTGIPERLYIELQKDAFPSSLIIRESNKQQQLKELPVPKQFCITATLKPIYEQAFKVAQTDVTTLILGESGTGKEHLAKYIHQQSLRKDASFITVNCSAMRDDLLESRLFGHKKGSFTGAISDHKGLFEEAEGGSIFLDEIGDISLYMQQTLLRILQDKEIQPIGKAPKKVNVRIIAATNKDLIKCCEEGKFRWDLYYRLAIIDLEIPPFRNFTRTDKKKLIHFFLKFYDNVYPKNISLSKALEKEILTYAFPGNIRELENMIERFYVLGEGEVELSLLPKRIREPQIEFSTKLSDMEKQHIQKVLEQYNYNLTQTAKALGIVLNTLKKKMGLYNIERK</sequence>
<organism evidence="7 8">
    <name type="scientific">SAR324 cluster bacterium</name>
    <dbReference type="NCBI Taxonomy" id="2024889"/>
    <lineage>
        <taxon>Bacteria</taxon>
        <taxon>Deltaproteobacteria</taxon>
        <taxon>SAR324 cluster</taxon>
    </lineage>
</organism>
<dbReference type="InterPro" id="IPR058031">
    <property type="entry name" value="AAA_lid_NorR"/>
</dbReference>
<dbReference type="EMBL" id="NVSR01000039">
    <property type="protein sequence ID" value="PCI28169.1"/>
    <property type="molecule type" value="Genomic_DNA"/>
</dbReference>
<dbReference type="InterPro" id="IPR027417">
    <property type="entry name" value="P-loop_NTPase"/>
</dbReference>
<dbReference type="PANTHER" id="PTHR32071">
    <property type="entry name" value="TRANSCRIPTIONAL REGULATORY PROTEIN"/>
    <property type="match status" value="1"/>
</dbReference>
<dbReference type="CDD" id="cd00009">
    <property type="entry name" value="AAA"/>
    <property type="match status" value="1"/>
</dbReference>
<evidence type="ECO:0000256" key="4">
    <source>
        <dbReference type="ARBA" id="ARBA00023125"/>
    </source>
</evidence>
<dbReference type="Gene3D" id="1.10.8.60">
    <property type="match status" value="1"/>
</dbReference>
<accession>A0A2A4T4G2</accession>
<dbReference type="SMART" id="SM00382">
    <property type="entry name" value="AAA"/>
    <property type="match status" value="1"/>
</dbReference>
<dbReference type="InterPro" id="IPR025943">
    <property type="entry name" value="Sigma_54_int_dom_ATP-bd_2"/>
</dbReference>
<evidence type="ECO:0000259" key="6">
    <source>
        <dbReference type="PROSITE" id="PS50045"/>
    </source>
</evidence>
<evidence type="ECO:0000256" key="3">
    <source>
        <dbReference type="ARBA" id="ARBA00023015"/>
    </source>
</evidence>
<dbReference type="Pfam" id="PF25601">
    <property type="entry name" value="AAA_lid_14"/>
    <property type="match status" value="1"/>
</dbReference>
<keyword evidence="2" id="KW-0067">ATP-binding</keyword>
<feature type="domain" description="Sigma-54 factor interaction" evidence="6">
    <location>
        <begin position="187"/>
        <end position="411"/>
    </location>
</feature>
<dbReference type="SUPFAM" id="SSF46689">
    <property type="entry name" value="Homeodomain-like"/>
    <property type="match status" value="1"/>
</dbReference>
<evidence type="ECO:0000313" key="8">
    <source>
        <dbReference type="Proteomes" id="UP000218113"/>
    </source>
</evidence>
<keyword evidence="1" id="KW-0547">Nucleotide-binding</keyword>
<dbReference type="GO" id="GO:0005524">
    <property type="term" value="F:ATP binding"/>
    <property type="evidence" value="ECO:0007669"/>
    <property type="project" value="UniProtKB-KW"/>
</dbReference>
<dbReference type="FunFam" id="3.40.50.300:FF:000006">
    <property type="entry name" value="DNA-binding transcriptional regulator NtrC"/>
    <property type="match status" value="1"/>
</dbReference>
<evidence type="ECO:0000256" key="5">
    <source>
        <dbReference type="ARBA" id="ARBA00023163"/>
    </source>
</evidence>
<dbReference type="PROSITE" id="PS00676">
    <property type="entry name" value="SIGMA54_INTERACT_2"/>
    <property type="match status" value="1"/>
</dbReference>
<dbReference type="Pfam" id="PF02954">
    <property type="entry name" value="HTH_8"/>
    <property type="match status" value="1"/>
</dbReference>
<dbReference type="PROSITE" id="PS00688">
    <property type="entry name" value="SIGMA54_INTERACT_3"/>
    <property type="match status" value="1"/>
</dbReference>
<dbReference type="SUPFAM" id="SSF52540">
    <property type="entry name" value="P-loop containing nucleoside triphosphate hydrolases"/>
    <property type="match status" value="1"/>
</dbReference>
<name>A0A2A4T4G2_9DELT</name>
<dbReference type="Proteomes" id="UP000218113">
    <property type="component" value="Unassembled WGS sequence"/>
</dbReference>
<dbReference type="InterPro" id="IPR002197">
    <property type="entry name" value="HTH_Fis"/>
</dbReference>
<keyword evidence="5" id="KW-0804">Transcription</keyword>
<dbReference type="InterPro" id="IPR025944">
    <property type="entry name" value="Sigma_54_int_dom_CS"/>
</dbReference>
<dbReference type="PROSITE" id="PS50045">
    <property type="entry name" value="SIGMA54_INTERACT_4"/>
    <property type="match status" value="1"/>
</dbReference>
<dbReference type="InterPro" id="IPR002078">
    <property type="entry name" value="Sigma_54_int"/>
</dbReference>
<evidence type="ECO:0000313" key="7">
    <source>
        <dbReference type="EMBL" id="PCI28169.1"/>
    </source>
</evidence>
<gene>
    <name evidence="7" type="ORF">COB67_06940</name>
</gene>
<evidence type="ECO:0000256" key="1">
    <source>
        <dbReference type="ARBA" id="ARBA00022741"/>
    </source>
</evidence>
<dbReference type="GO" id="GO:0043565">
    <property type="term" value="F:sequence-specific DNA binding"/>
    <property type="evidence" value="ECO:0007669"/>
    <property type="project" value="InterPro"/>
</dbReference>
<keyword evidence="4" id="KW-0238">DNA-binding</keyword>
<dbReference type="InterPro" id="IPR003593">
    <property type="entry name" value="AAA+_ATPase"/>
</dbReference>
<proteinExistence type="predicted"/>
<dbReference type="GO" id="GO:0006355">
    <property type="term" value="P:regulation of DNA-templated transcription"/>
    <property type="evidence" value="ECO:0007669"/>
    <property type="project" value="InterPro"/>
</dbReference>
<keyword evidence="3" id="KW-0805">Transcription regulation</keyword>
<comment type="caution">
    <text evidence="7">The sequence shown here is derived from an EMBL/GenBank/DDBJ whole genome shotgun (WGS) entry which is preliminary data.</text>
</comment>
<dbReference type="Gene3D" id="1.10.10.60">
    <property type="entry name" value="Homeodomain-like"/>
    <property type="match status" value="1"/>
</dbReference>
<dbReference type="Pfam" id="PF00158">
    <property type="entry name" value="Sigma54_activat"/>
    <property type="match status" value="1"/>
</dbReference>
<evidence type="ECO:0000256" key="2">
    <source>
        <dbReference type="ARBA" id="ARBA00022840"/>
    </source>
</evidence>
<dbReference type="Gene3D" id="3.40.50.300">
    <property type="entry name" value="P-loop containing nucleotide triphosphate hydrolases"/>
    <property type="match status" value="1"/>
</dbReference>
<protein>
    <submittedName>
        <fullName evidence="7">Fis family transcriptional regulator</fullName>
    </submittedName>
</protein>
<reference evidence="8" key="1">
    <citation type="submission" date="2017-08" db="EMBL/GenBank/DDBJ databases">
        <title>A dynamic microbial community with high functional redundancy inhabits the cold, oxic subseafloor aquifer.</title>
        <authorList>
            <person name="Tully B.J."/>
            <person name="Wheat C.G."/>
            <person name="Glazer B.T."/>
            <person name="Huber J.A."/>
        </authorList>
    </citation>
    <scope>NUCLEOTIDE SEQUENCE [LARGE SCALE GENOMIC DNA]</scope>
</reference>